<dbReference type="Pfam" id="PF20360">
    <property type="entry name" value="DUF6655"/>
    <property type="match status" value="1"/>
</dbReference>
<organism evidence="3 4">
    <name type="scientific">Thalassoglobus polymorphus</name>
    <dbReference type="NCBI Taxonomy" id="2527994"/>
    <lineage>
        <taxon>Bacteria</taxon>
        <taxon>Pseudomonadati</taxon>
        <taxon>Planctomycetota</taxon>
        <taxon>Planctomycetia</taxon>
        <taxon>Planctomycetales</taxon>
        <taxon>Planctomycetaceae</taxon>
        <taxon>Thalassoglobus</taxon>
    </lineage>
</organism>
<dbReference type="InterPro" id="IPR046596">
    <property type="entry name" value="DUF6655"/>
</dbReference>
<sequence precursor="true">MILRYCSFLALMSCCLLGCTAAKTSNTARTSTEQLLIANAVDQSLDKIDFTPFHGHTVFLNEKYIECTDKPYVVASVRHRILKAGGLLVDSADKSAVTVEIRSGAVGTFSSDSFLGLPEVVLPGVVTLPEIRIAEKKSQLGTAKLGIVAFETKSGRALGEGGMSLAQSQDNNWYLAGTGPFRSGELKEEIGNGTTGAAALKYSKVPHVVSFSPPNQLNEQIALDAAPIPKIDPASSEKENDSPDWVKPAN</sequence>
<evidence type="ECO:0000256" key="2">
    <source>
        <dbReference type="SAM" id="SignalP"/>
    </source>
</evidence>
<dbReference type="Proteomes" id="UP000315724">
    <property type="component" value="Chromosome"/>
</dbReference>
<gene>
    <name evidence="3" type="ORF">Mal48_39910</name>
</gene>
<name>A0A517QSW8_9PLAN</name>
<dbReference type="AlphaFoldDB" id="A0A517QSW8"/>
<protein>
    <submittedName>
        <fullName evidence="3">Uncharacterized protein</fullName>
    </submittedName>
</protein>
<reference evidence="3 4" key="1">
    <citation type="submission" date="2019-02" db="EMBL/GenBank/DDBJ databases">
        <title>Deep-cultivation of Planctomycetes and their phenomic and genomic characterization uncovers novel biology.</title>
        <authorList>
            <person name="Wiegand S."/>
            <person name="Jogler M."/>
            <person name="Boedeker C."/>
            <person name="Pinto D."/>
            <person name="Vollmers J."/>
            <person name="Rivas-Marin E."/>
            <person name="Kohn T."/>
            <person name="Peeters S.H."/>
            <person name="Heuer A."/>
            <person name="Rast P."/>
            <person name="Oberbeckmann S."/>
            <person name="Bunk B."/>
            <person name="Jeske O."/>
            <person name="Meyerdierks A."/>
            <person name="Storesund J.E."/>
            <person name="Kallscheuer N."/>
            <person name="Luecker S."/>
            <person name="Lage O.M."/>
            <person name="Pohl T."/>
            <person name="Merkel B.J."/>
            <person name="Hornburger P."/>
            <person name="Mueller R.-W."/>
            <person name="Bruemmer F."/>
            <person name="Labrenz M."/>
            <person name="Spormann A.M."/>
            <person name="Op den Camp H."/>
            <person name="Overmann J."/>
            <person name="Amann R."/>
            <person name="Jetten M.S.M."/>
            <person name="Mascher T."/>
            <person name="Medema M.H."/>
            <person name="Devos D.P."/>
            <person name="Kaster A.-K."/>
            <person name="Ovreas L."/>
            <person name="Rohde M."/>
            <person name="Galperin M.Y."/>
            <person name="Jogler C."/>
        </authorList>
    </citation>
    <scope>NUCLEOTIDE SEQUENCE [LARGE SCALE GENOMIC DNA]</scope>
    <source>
        <strain evidence="3 4">Mal48</strain>
    </source>
</reference>
<proteinExistence type="predicted"/>
<evidence type="ECO:0000313" key="3">
    <source>
        <dbReference type="EMBL" id="QDT34719.1"/>
    </source>
</evidence>
<dbReference type="KEGG" id="tpol:Mal48_39910"/>
<evidence type="ECO:0000256" key="1">
    <source>
        <dbReference type="SAM" id="MobiDB-lite"/>
    </source>
</evidence>
<keyword evidence="2" id="KW-0732">Signal</keyword>
<accession>A0A517QSW8</accession>
<feature type="region of interest" description="Disordered" evidence="1">
    <location>
        <begin position="224"/>
        <end position="250"/>
    </location>
</feature>
<dbReference type="RefSeq" id="WP_197441822.1">
    <property type="nucleotide sequence ID" value="NZ_CP036267.1"/>
</dbReference>
<keyword evidence="4" id="KW-1185">Reference proteome</keyword>
<evidence type="ECO:0000313" key="4">
    <source>
        <dbReference type="Proteomes" id="UP000315724"/>
    </source>
</evidence>
<feature type="signal peptide" evidence="2">
    <location>
        <begin position="1"/>
        <end position="21"/>
    </location>
</feature>
<feature type="chain" id="PRO_5021832167" evidence="2">
    <location>
        <begin position="22"/>
        <end position="250"/>
    </location>
</feature>
<dbReference type="EMBL" id="CP036267">
    <property type="protein sequence ID" value="QDT34719.1"/>
    <property type="molecule type" value="Genomic_DNA"/>
</dbReference>